<evidence type="ECO:0000313" key="2">
    <source>
        <dbReference type="EMBL" id="PCF94937.1"/>
    </source>
</evidence>
<comment type="caution">
    <text evidence="2">The sequence shown here is derived from an EMBL/GenBank/DDBJ whole genome shotgun (WGS) entry which is preliminary data.</text>
</comment>
<dbReference type="InterPro" id="IPR014710">
    <property type="entry name" value="RmlC-like_jellyroll"/>
</dbReference>
<dbReference type="InterPro" id="IPR000595">
    <property type="entry name" value="cNMP-bd_dom"/>
</dbReference>
<sequence length="199" mass="22995">MRKVEALRQAMTADLSRVLLDNGVMEVSLPEVIPLFRQAHISSGSIMLSPEERWNELMVIRQGIFRLYYLDSEGRESNKGFFSEGQILAPMARSAIEEPSLFFVEALTNVEVYRCCYAQLAALLRKYSGGNDFFYRLAEGLLEDKIRREVMFLQLDARGRYERFVADFPDLHERVPLRHLASYLGMTDVTLSRIRSMKN</sequence>
<dbReference type="EMBL" id="NWUX01000014">
    <property type="protein sequence ID" value="PCF94937.1"/>
    <property type="molecule type" value="Genomic_DNA"/>
</dbReference>
<organism evidence="2 3">
    <name type="scientific">Vreelandella nigrificans</name>
    <dbReference type="NCBI Taxonomy" id="2042704"/>
    <lineage>
        <taxon>Bacteria</taxon>
        <taxon>Pseudomonadati</taxon>
        <taxon>Pseudomonadota</taxon>
        <taxon>Gammaproteobacteria</taxon>
        <taxon>Oceanospirillales</taxon>
        <taxon>Halomonadaceae</taxon>
        <taxon>Vreelandella</taxon>
    </lineage>
</organism>
<dbReference type="Pfam" id="PF00027">
    <property type="entry name" value="cNMP_binding"/>
    <property type="match status" value="1"/>
</dbReference>
<dbReference type="Proteomes" id="UP000218677">
    <property type="component" value="Unassembled WGS sequence"/>
</dbReference>
<protein>
    <submittedName>
        <fullName evidence="2">Crp/Fnr family transcriptional regulator</fullName>
    </submittedName>
</protein>
<feature type="domain" description="Cyclic nucleotide-binding" evidence="1">
    <location>
        <begin position="41"/>
        <end position="127"/>
    </location>
</feature>
<dbReference type="InterPro" id="IPR018490">
    <property type="entry name" value="cNMP-bd_dom_sf"/>
</dbReference>
<proteinExistence type="predicted"/>
<gene>
    <name evidence="2" type="ORF">CPA45_15095</name>
</gene>
<evidence type="ECO:0000259" key="1">
    <source>
        <dbReference type="Pfam" id="PF00027"/>
    </source>
</evidence>
<evidence type="ECO:0000313" key="3">
    <source>
        <dbReference type="Proteomes" id="UP000218677"/>
    </source>
</evidence>
<dbReference type="SUPFAM" id="SSF51206">
    <property type="entry name" value="cAMP-binding domain-like"/>
    <property type="match status" value="1"/>
</dbReference>
<dbReference type="Gene3D" id="2.60.120.10">
    <property type="entry name" value="Jelly Rolls"/>
    <property type="match status" value="1"/>
</dbReference>
<dbReference type="AlphaFoldDB" id="A0A2A4HKG4"/>
<keyword evidence="3" id="KW-1185">Reference proteome</keyword>
<name>A0A2A4HKG4_9GAMM</name>
<reference evidence="3" key="1">
    <citation type="submission" date="2017-09" db="EMBL/GenBank/DDBJ databases">
        <authorList>
            <person name="Cho G.-S."/>
            <person name="Oguntoyinbo F.A."/>
            <person name="Cnockaert M."/>
            <person name="Kabisch J."/>
            <person name="Neve H."/>
            <person name="Bockelmann W."/>
            <person name="Wenning M."/>
            <person name="Franz C.M."/>
            <person name="Vandamme P."/>
        </authorList>
    </citation>
    <scope>NUCLEOTIDE SEQUENCE [LARGE SCALE GENOMIC DNA]</scope>
    <source>
        <strain evidence="3">MBT G8648</strain>
    </source>
</reference>
<accession>A0A2A4HKG4</accession>
<dbReference type="CDD" id="cd00038">
    <property type="entry name" value="CAP_ED"/>
    <property type="match status" value="1"/>
</dbReference>